<comment type="caution">
    <text evidence="1">The sequence shown here is derived from an EMBL/GenBank/DDBJ whole genome shotgun (WGS) entry which is preliminary data.</text>
</comment>
<sequence length="212" mass="24419">MSEFCFYGDPLLEIMIVNPSSVRNVFIEIFKIKGRKVTVQDITRRTTMLLRQFPRVENLKLWTYIVVLLRRAQGILPNLPEFGRLTYLHLNKVRLETLIRLLHKAPLLETLFILQVTHGKCAVNDETVPLCLLSSLKVVKYGLSSGDEDELCLMKYVLENAAVLKRMVVFPSRMSDTSDEKQKDLVEKMKQVQKELLSFPKCSNVASIEFIS</sequence>
<proteinExistence type="predicted"/>
<evidence type="ECO:0000313" key="1">
    <source>
        <dbReference type="EMBL" id="KAI4323093.1"/>
    </source>
</evidence>
<reference evidence="1 2" key="1">
    <citation type="journal article" date="2022" name="DNA Res.">
        <title>Chromosomal-level genome assembly of the orchid tree Bauhinia variegata (Leguminosae; Cercidoideae) supports the allotetraploid origin hypothesis of Bauhinia.</title>
        <authorList>
            <person name="Zhong Y."/>
            <person name="Chen Y."/>
            <person name="Zheng D."/>
            <person name="Pang J."/>
            <person name="Liu Y."/>
            <person name="Luo S."/>
            <person name="Meng S."/>
            <person name="Qian L."/>
            <person name="Wei D."/>
            <person name="Dai S."/>
            <person name="Zhou R."/>
        </authorList>
    </citation>
    <scope>NUCLEOTIDE SEQUENCE [LARGE SCALE GENOMIC DNA]</scope>
    <source>
        <strain evidence="1">BV-YZ2020</strain>
    </source>
</reference>
<accession>A0ACB9MGH3</accession>
<gene>
    <name evidence="1" type="ORF">L6164_022728</name>
</gene>
<protein>
    <submittedName>
        <fullName evidence="1">Uncharacterized protein</fullName>
    </submittedName>
</protein>
<organism evidence="1 2">
    <name type="scientific">Bauhinia variegata</name>
    <name type="common">Purple orchid tree</name>
    <name type="synonym">Phanera variegata</name>
    <dbReference type="NCBI Taxonomy" id="167791"/>
    <lineage>
        <taxon>Eukaryota</taxon>
        <taxon>Viridiplantae</taxon>
        <taxon>Streptophyta</taxon>
        <taxon>Embryophyta</taxon>
        <taxon>Tracheophyta</taxon>
        <taxon>Spermatophyta</taxon>
        <taxon>Magnoliopsida</taxon>
        <taxon>eudicotyledons</taxon>
        <taxon>Gunneridae</taxon>
        <taxon>Pentapetalae</taxon>
        <taxon>rosids</taxon>
        <taxon>fabids</taxon>
        <taxon>Fabales</taxon>
        <taxon>Fabaceae</taxon>
        <taxon>Cercidoideae</taxon>
        <taxon>Cercideae</taxon>
        <taxon>Bauhiniinae</taxon>
        <taxon>Bauhinia</taxon>
    </lineage>
</organism>
<keyword evidence="2" id="KW-1185">Reference proteome</keyword>
<dbReference type="EMBL" id="CM039434">
    <property type="protein sequence ID" value="KAI4323093.1"/>
    <property type="molecule type" value="Genomic_DNA"/>
</dbReference>
<evidence type="ECO:0000313" key="2">
    <source>
        <dbReference type="Proteomes" id="UP000828941"/>
    </source>
</evidence>
<name>A0ACB9MGH3_BAUVA</name>
<dbReference type="Proteomes" id="UP000828941">
    <property type="component" value="Chromosome 9"/>
</dbReference>